<evidence type="ECO:0000313" key="2">
    <source>
        <dbReference type="EMBL" id="EDL91673.1"/>
    </source>
</evidence>
<sequence length="100" mass="10657">MSVQPAKNPDDYGDGFSMKHTAHARFQRNPASSVRSSTGVWYLACGTWRAVSHLSSWNTGPQATGPIFNGSSAETRSRVSSDKGATPGKEEGIPGKYGLL</sequence>
<accession>A6KDT3</accession>
<evidence type="ECO:0000313" key="3">
    <source>
        <dbReference type="Proteomes" id="UP000234681"/>
    </source>
</evidence>
<gene>
    <name evidence="2" type="ORF">rCG_32012</name>
</gene>
<name>A6KDT3_RAT</name>
<protein>
    <submittedName>
        <fullName evidence="2">RCG32012</fullName>
    </submittedName>
</protein>
<dbReference type="Proteomes" id="UP000234681">
    <property type="component" value="Chromosome 5"/>
</dbReference>
<dbReference type="AlphaFoldDB" id="A6KDT3"/>
<evidence type="ECO:0000256" key="1">
    <source>
        <dbReference type="SAM" id="MobiDB-lite"/>
    </source>
</evidence>
<organism evidence="2 3">
    <name type="scientific">Rattus norvegicus</name>
    <name type="common">Rat</name>
    <dbReference type="NCBI Taxonomy" id="10116"/>
    <lineage>
        <taxon>Eukaryota</taxon>
        <taxon>Metazoa</taxon>
        <taxon>Chordata</taxon>
        <taxon>Craniata</taxon>
        <taxon>Vertebrata</taxon>
        <taxon>Euteleostomi</taxon>
        <taxon>Mammalia</taxon>
        <taxon>Eutheria</taxon>
        <taxon>Euarchontoglires</taxon>
        <taxon>Glires</taxon>
        <taxon>Rodentia</taxon>
        <taxon>Myomorpha</taxon>
        <taxon>Muroidea</taxon>
        <taxon>Muridae</taxon>
        <taxon>Murinae</taxon>
        <taxon>Rattus</taxon>
    </lineage>
</organism>
<dbReference type="EMBL" id="CH474039">
    <property type="protein sequence ID" value="EDL91673.1"/>
    <property type="molecule type" value="Genomic_DNA"/>
</dbReference>
<reference evidence="2 3" key="1">
    <citation type="submission" date="2005-09" db="EMBL/GenBank/DDBJ databases">
        <authorList>
            <person name="Mural R.J."/>
            <person name="Li P.W."/>
            <person name="Adams M.D."/>
            <person name="Amanatides P.G."/>
            <person name="Baden-Tillson H."/>
            <person name="Barnstead M."/>
            <person name="Chin S.H."/>
            <person name="Dew I."/>
            <person name="Evans C.A."/>
            <person name="Ferriera S."/>
            <person name="Flanigan M."/>
            <person name="Fosler C."/>
            <person name="Glodek A."/>
            <person name="Gu Z."/>
            <person name="Holt R.A."/>
            <person name="Jennings D."/>
            <person name="Kraft C.L."/>
            <person name="Lu F."/>
            <person name="Nguyen T."/>
            <person name="Nusskern D.R."/>
            <person name="Pfannkoch C.M."/>
            <person name="Sitter C."/>
            <person name="Sutton G.G."/>
            <person name="Venter J.C."/>
            <person name="Wang Z."/>
            <person name="Woodage T."/>
            <person name="Zheng X.H."/>
            <person name="Zhong F."/>
        </authorList>
    </citation>
    <scope>NUCLEOTIDE SEQUENCE [LARGE SCALE GENOMIC DNA]</scope>
    <source>
        <strain>BN</strain>
        <strain evidence="3">Sprague-Dawley</strain>
    </source>
</reference>
<feature type="region of interest" description="Disordered" evidence="1">
    <location>
        <begin position="56"/>
        <end position="100"/>
    </location>
</feature>
<proteinExistence type="predicted"/>